<evidence type="ECO:0000259" key="3">
    <source>
        <dbReference type="PROSITE" id="PS50887"/>
    </source>
</evidence>
<dbReference type="PANTHER" id="PTHR46663:SF4">
    <property type="entry name" value="DIGUANYLATE CYCLASE DGCT-RELATED"/>
    <property type="match status" value="1"/>
</dbReference>
<evidence type="ECO:0000259" key="2">
    <source>
        <dbReference type="PROSITE" id="PS50113"/>
    </source>
</evidence>
<dbReference type="NCBIfam" id="TIGR00254">
    <property type="entry name" value="GGDEF"/>
    <property type="match status" value="1"/>
</dbReference>
<reference evidence="4 5" key="1">
    <citation type="journal article" date="2017" name="Genome Announc.">
        <title>Complete Genome Sequences of Two Acetylene-Fermenting Pelobacter acetylenicus Strains.</title>
        <authorList>
            <person name="Sutton J.M."/>
            <person name="Baesman S.M."/>
            <person name="Fierst J.L."/>
            <person name="Poret-Peterson A.T."/>
            <person name="Oremland R.S."/>
            <person name="Dunlap D.S."/>
            <person name="Akob D.M."/>
        </authorList>
    </citation>
    <scope>NUCLEOTIDE SEQUENCE [LARGE SCALE GENOMIC DNA]</scope>
    <source>
        <strain evidence="4 5">SFB93</strain>
    </source>
</reference>
<dbReference type="Pfam" id="PF00990">
    <property type="entry name" value="GGDEF"/>
    <property type="match status" value="1"/>
</dbReference>
<dbReference type="InterPro" id="IPR000160">
    <property type="entry name" value="GGDEF_dom"/>
</dbReference>
<dbReference type="InterPro" id="IPR000700">
    <property type="entry name" value="PAS-assoc_C"/>
</dbReference>
<accession>A0A1L3GNP5</accession>
<dbReference type="InterPro" id="IPR043128">
    <property type="entry name" value="Rev_trsase/Diguanyl_cyclase"/>
</dbReference>
<dbReference type="PROSITE" id="PS50113">
    <property type="entry name" value="PAC"/>
    <property type="match status" value="1"/>
</dbReference>
<dbReference type="PROSITE" id="PS50887">
    <property type="entry name" value="GGDEF"/>
    <property type="match status" value="1"/>
</dbReference>
<dbReference type="SUPFAM" id="SSF55785">
    <property type="entry name" value="PYP-like sensor domain (PAS domain)"/>
    <property type="match status" value="1"/>
</dbReference>
<evidence type="ECO:0000259" key="1">
    <source>
        <dbReference type="PROSITE" id="PS50112"/>
    </source>
</evidence>
<proteinExistence type="predicted"/>
<evidence type="ECO:0000313" key="5">
    <source>
        <dbReference type="Proteomes" id="UP000182517"/>
    </source>
</evidence>
<dbReference type="STRING" id="1842532.A7E78_06560"/>
<dbReference type="AlphaFoldDB" id="A0A1L3GNP5"/>
<gene>
    <name evidence="4" type="ORF">A7E78_06560</name>
</gene>
<sequence length="299" mass="33673">MSQPDYLQLLDHLYDGLYFVDTQRRITFWNRTAEEITGFSAEEVMGSHCYDNILNHVDAQGNALCENGCPLSRAIEGNVNIESEVYLRHKHGHRVPVAVRIRPLPGADGRVMGGVELFQDLSEKTGVLLQLEELRQLALVDSLTGLVNRNYFEREIESHLQEQARYGWPFGLLFIDIDNFKYINDNFGHGFGDQVLQMVARNLKHICRPFDVFGRWGGEEFIGLVRNIEGAELIAIGERLRMLIESSRLQQEDGSVGVTVSVGATLAQVGDSLTDLVGRADELMYQSKNRGKNCLTSDI</sequence>
<dbReference type="PROSITE" id="PS50112">
    <property type="entry name" value="PAS"/>
    <property type="match status" value="1"/>
</dbReference>
<dbReference type="Pfam" id="PF08448">
    <property type="entry name" value="PAS_4"/>
    <property type="match status" value="1"/>
</dbReference>
<dbReference type="GO" id="GO:0003824">
    <property type="term" value="F:catalytic activity"/>
    <property type="evidence" value="ECO:0007669"/>
    <property type="project" value="UniProtKB-ARBA"/>
</dbReference>
<dbReference type="Gene3D" id="3.30.450.20">
    <property type="entry name" value="PAS domain"/>
    <property type="match status" value="1"/>
</dbReference>
<feature type="domain" description="GGDEF" evidence="3">
    <location>
        <begin position="168"/>
        <end position="299"/>
    </location>
</feature>
<dbReference type="Gene3D" id="3.30.70.270">
    <property type="match status" value="1"/>
</dbReference>
<feature type="domain" description="PAC" evidence="2">
    <location>
        <begin position="81"/>
        <end position="133"/>
    </location>
</feature>
<dbReference type="CDD" id="cd00130">
    <property type="entry name" value="PAS"/>
    <property type="match status" value="1"/>
</dbReference>
<dbReference type="InterPro" id="IPR000014">
    <property type="entry name" value="PAS"/>
</dbReference>
<keyword evidence="5" id="KW-1185">Reference proteome</keyword>
<evidence type="ECO:0000313" key="4">
    <source>
        <dbReference type="EMBL" id="APG27531.1"/>
    </source>
</evidence>
<dbReference type="SUPFAM" id="SSF55073">
    <property type="entry name" value="Nucleotide cyclase"/>
    <property type="match status" value="1"/>
</dbReference>
<dbReference type="OrthoDB" id="9812034at2"/>
<dbReference type="SMART" id="SM00267">
    <property type="entry name" value="GGDEF"/>
    <property type="match status" value="1"/>
</dbReference>
<dbReference type="InterPro" id="IPR029787">
    <property type="entry name" value="Nucleotide_cyclase"/>
</dbReference>
<organism evidence="4 5">
    <name type="scientific">Syntrophotalea acetylenivorans</name>
    <dbReference type="NCBI Taxonomy" id="1842532"/>
    <lineage>
        <taxon>Bacteria</taxon>
        <taxon>Pseudomonadati</taxon>
        <taxon>Thermodesulfobacteriota</taxon>
        <taxon>Desulfuromonadia</taxon>
        <taxon>Desulfuromonadales</taxon>
        <taxon>Syntrophotaleaceae</taxon>
        <taxon>Syntrophotalea</taxon>
    </lineage>
</organism>
<dbReference type="FunFam" id="3.30.70.270:FF:000001">
    <property type="entry name" value="Diguanylate cyclase domain protein"/>
    <property type="match status" value="1"/>
</dbReference>
<dbReference type="PANTHER" id="PTHR46663">
    <property type="entry name" value="DIGUANYLATE CYCLASE DGCT-RELATED"/>
    <property type="match status" value="1"/>
</dbReference>
<dbReference type="EMBL" id="CP015519">
    <property type="protein sequence ID" value="APG27531.1"/>
    <property type="molecule type" value="Genomic_DNA"/>
</dbReference>
<dbReference type="NCBIfam" id="TIGR00229">
    <property type="entry name" value="sensory_box"/>
    <property type="match status" value="1"/>
</dbReference>
<dbReference type="SMART" id="SM00091">
    <property type="entry name" value="PAS"/>
    <property type="match status" value="1"/>
</dbReference>
<protein>
    <submittedName>
        <fullName evidence="4">Diguanylate cyclase</fullName>
    </submittedName>
</protein>
<dbReference type="KEGG" id="pef:A7E78_06560"/>
<dbReference type="RefSeq" id="WP_072283496.1">
    <property type="nucleotide sequence ID" value="NZ_CP015519.1"/>
</dbReference>
<dbReference type="InterPro" id="IPR013656">
    <property type="entry name" value="PAS_4"/>
</dbReference>
<dbReference type="InterPro" id="IPR035965">
    <property type="entry name" value="PAS-like_dom_sf"/>
</dbReference>
<dbReference type="InterPro" id="IPR052163">
    <property type="entry name" value="DGC-Regulatory_Protein"/>
</dbReference>
<dbReference type="CDD" id="cd01949">
    <property type="entry name" value="GGDEF"/>
    <property type="match status" value="1"/>
</dbReference>
<name>A0A1L3GNP5_9BACT</name>
<dbReference type="Proteomes" id="UP000182517">
    <property type="component" value="Chromosome"/>
</dbReference>
<feature type="domain" description="PAS" evidence="1">
    <location>
        <begin position="2"/>
        <end position="78"/>
    </location>
</feature>